<dbReference type="AlphaFoldDB" id="A0A7J7IQL8"/>
<keyword evidence="2 4" id="KW-0647">Proteasome</keyword>
<evidence type="ECO:0000256" key="1">
    <source>
        <dbReference type="ARBA" id="ARBA00022490"/>
    </source>
</evidence>
<protein>
    <recommendedName>
        <fullName evidence="4">Proteasome subunit beta</fullName>
    </recommendedName>
</protein>
<dbReference type="GO" id="GO:0005737">
    <property type="term" value="C:cytoplasm"/>
    <property type="evidence" value="ECO:0007669"/>
    <property type="project" value="UniProtKB-SubCell"/>
</dbReference>
<evidence type="ECO:0000313" key="6">
    <source>
        <dbReference type="Proteomes" id="UP000530660"/>
    </source>
</evidence>
<dbReference type="EMBL" id="VWRR01000001">
    <property type="protein sequence ID" value="KAF6005403.1"/>
    <property type="molecule type" value="Genomic_DNA"/>
</dbReference>
<dbReference type="PROSITE" id="PS00854">
    <property type="entry name" value="PROTEASOME_BETA_1"/>
    <property type="match status" value="1"/>
</dbReference>
<sequence length="251" mass="27845">MRPQEDQTRFTESSWMSSNLGPSAQQALISHQRSWSPYVDNGGTVLALAGRDYAVVAADTRFSVGFSVPSRNLTKIVRLTDQAVLASAGMGADRQYLHKILRSRLEVYKYQHQKQMSLSAIAQLLSNTLYSRRFFPIYAFNVLGGIDDNTGEGFVFGYDAIGSFEKVKVVCSGSGQTLVQPVLDQQLAGRQKYDLPDDQRMASLSLDEAIELTRDVFNSAAERDILTGDAVEIYAVTGSGVRYERHSLRQD</sequence>
<keyword evidence="6" id="KW-1185">Reference proteome</keyword>
<organism evidence="5 6">
    <name type="scientific">Cyanidiococcus yangmingshanensis</name>
    <dbReference type="NCBI Taxonomy" id="2690220"/>
    <lineage>
        <taxon>Eukaryota</taxon>
        <taxon>Rhodophyta</taxon>
        <taxon>Bangiophyceae</taxon>
        <taxon>Cyanidiales</taxon>
        <taxon>Cyanidiaceae</taxon>
        <taxon>Cyanidiococcus</taxon>
    </lineage>
</organism>
<proteinExistence type="inferred from homology"/>
<dbReference type="GO" id="GO:0005839">
    <property type="term" value="C:proteasome core complex"/>
    <property type="evidence" value="ECO:0007669"/>
    <property type="project" value="InterPro"/>
</dbReference>
<comment type="caution">
    <text evidence="5">The sequence shown here is derived from an EMBL/GenBank/DDBJ whole genome shotgun (WGS) entry which is preliminary data.</text>
</comment>
<dbReference type="InterPro" id="IPR001353">
    <property type="entry name" value="Proteasome_sua/b"/>
</dbReference>
<dbReference type="OrthoDB" id="268479at2759"/>
<dbReference type="FunFam" id="3.60.20.10:FF:000027">
    <property type="entry name" value="Proteasome subunit beta type-6"/>
    <property type="match status" value="1"/>
</dbReference>
<dbReference type="InterPro" id="IPR029055">
    <property type="entry name" value="Ntn_hydrolases_N"/>
</dbReference>
<dbReference type="PROSITE" id="PS51476">
    <property type="entry name" value="PROTEASOME_BETA_2"/>
    <property type="match status" value="1"/>
</dbReference>
<dbReference type="Pfam" id="PF00227">
    <property type="entry name" value="Proteasome"/>
    <property type="match status" value="1"/>
</dbReference>
<evidence type="ECO:0000256" key="4">
    <source>
        <dbReference type="RuleBase" id="RU004203"/>
    </source>
</evidence>
<comment type="function">
    <text evidence="4">Component of the proteasome, a multicatalytic proteinase complex which is characterized by its ability to cleave peptides with Arg, Phe, Tyr, Leu, and Glu adjacent to the leaving group at neutral or slightly basic pH. The proteasome has an ATP-dependent proteolytic activity.</text>
</comment>
<gene>
    <name evidence="5" type="primary">PSMB1</name>
    <name evidence="5" type="ORF">F1559_004908</name>
</gene>
<evidence type="ECO:0000256" key="2">
    <source>
        <dbReference type="ARBA" id="ARBA00022942"/>
    </source>
</evidence>
<dbReference type="PANTHER" id="PTHR32194:SF2">
    <property type="entry name" value="PROTEASOME SUBUNIT BETA TYPE-1"/>
    <property type="match status" value="1"/>
</dbReference>
<dbReference type="InterPro" id="IPR016050">
    <property type="entry name" value="Proteasome_bsu_CS"/>
</dbReference>
<keyword evidence="1 4" id="KW-0963">Cytoplasm</keyword>
<dbReference type="PANTHER" id="PTHR32194">
    <property type="entry name" value="METALLOPROTEASE TLDD"/>
    <property type="match status" value="1"/>
</dbReference>
<comment type="subcellular location">
    <subcellularLocation>
        <location evidence="4">Cytoplasm</location>
    </subcellularLocation>
    <subcellularLocation>
        <location evidence="4">Nucleus</location>
    </subcellularLocation>
</comment>
<accession>A0A7J7IQL8</accession>
<dbReference type="SUPFAM" id="SSF56235">
    <property type="entry name" value="N-terminal nucleophile aminohydrolases (Ntn hydrolases)"/>
    <property type="match status" value="1"/>
</dbReference>
<dbReference type="GO" id="GO:0005634">
    <property type="term" value="C:nucleus"/>
    <property type="evidence" value="ECO:0007669"/>
    <property type="project" value="UniProtKB-SubCell"/>
</dbReference>
<keyword evidence="3 4" id="KW-0539">Nucleus</keyword>
<evidence type="ECO:0000256" key="3">
    <source>
        <dbReference type="ARBA" id="ARBA00023242"/>
    </source>
</evidence>
<evidence type="ECO:0000313" key="5">
    <source>
        <dbReference type="EMBL" id="KAF6005403.1"/>
    </source>
</evidence>
<comment type="subunit">
    <text evidence="4">Component of the proteasome complex.</text>
</comment>
<comment type="similarity">
    <text evidence="4">Belongs to the peptidase T1B family.</text>
</comment>
<dbReference type="Proteomes" id="UP000530660">
    <property type="component" value="Unassembled WGS sequence"/>
</dbReference>
<dbReference type="Gene3D" id="3.60.20.10">
    <property type="entry name" value="Glutamine Phosphoribosylpyrophosphate, subunit 1, domain 1"/>
    <property type="match status" value="1"/>
</dbReference>
<dbReference type="GO" id="GO:0051603">
    <property type="term" value="P:proteolysis involved in protein catabolic process"/>
    <property type="evidence" value="ECO:0007669"/>
    <property type="project" value="InterPro"/>
</dbReference>
<reference evidence="5 6" key="1">
    <citation type="journal article" date="2020" name="J. Phycol.">
        <title>Comparative genome analysis reveals Cyanidiococcus gen. nov., a new extremophilic red algal genus sister to Cyanidioschyzon (Cyanidioschyzonaceae, Rhodophyta).</title>
        <authorList>
            <person name="Liu S.-L."/>
            <person name="Chiang Y.-R."/>
            <person name="Yoon H.S."/>
            <person name="Fu H.-Y."/>
        </authorList>
    </citation>
    <scope>NUCLEOTIDE SEQUENCE [LARGE SCALE GENOMIC DNA]</scope>
    <source>
        <strain evidence="5 6">THAL066</strain>
    </source>
</reference>
<name>A0A7J7IQL8_9RHOD</name>
<dbReference type="InterPro" id="IPR023333">
    <property type="entry name" value="Proteasome_suB-type"/>
</dbReference>